<comment type="caution">
    <text evidence="6">The sequence shown here is derived from an EMBL/GenBank/DDBJ whole genome shotgun (WGS) entry which is preliminary data.</text>
</comment>
<evidence type="ECO:0000256" key="1">
    <source>
        <dbReference type="ARBA" id="ARBA00001946"/>
    </source>
</evidence>
<dbReference type="Gene3D" id="3.30.540.10">
    <property type="entry name" value="Fructose-1,6-Bisphosphatase, subunit A, domain 1"/>
    <property type="match status" value="1"/>
</dbReference>
<dbReference type="AlphaFoldDB" id="A0A0F3H3R4"/>
<dbReference type="RefSeq" id="WP_031577054.1">
    <property type="nucleotide sequence ID" value="NZ_JACLQP010000003.1"/>
</dbReference>
<dbReference type="CDD" id="cd01637">
    <property type="entry name" value="IMPase_like"/>
    <property type="match status" value="1"/>
</dbReference>
<sequence>MKNKLEFAKQIVLEAGDYLRLHLHDDLMISKKTGPTDLVTQMDQQVQKDLVEKITHRYPEDRIFAEENGLRSPISEGSVWVIDPIDGTNNFVTQKEDFAVMVAYFEDGIGQFGLIYDVMRDHLFYGGGEFPVYRNEVELTPFVDQPLENLLIASNVGMLEKNDWGMADLGMDSLGIRVYGSAGISFSKILSGGILAYFSYIWPWDYAAAAIMGEQLGYTVLNLNGDKPNYQSVEPIMMVPKVKLTEIQTYLKKGRS</sequence>
<name>A0A0F3H3R4_STRPA</name>
<dbReference type="Proteomes" id="UP000285773">
    <property type="component" value="Unassembled WGS sequence"/>
</dbReference>
<dbReference type="PROSITE" id="PS00629">
    <property type="entry name" value="IMP_1"/>
    <property type="match status" value="1"/>
</dbReference>
<feature type="binding site" evidence="5">
    <location>
        <position position="205"/>
    </location>
    <ligand>
        <name>Mg(2+)</name>
        <dbReference type="ChEBI" id="CHEBI:18420"/>
        <label>1</label>
        <note>catalytic</note>
    </ligand>
</feature>
<comment type="cofactor">
    <cofactor evidence="1 5">
        <name>Mg(2+)</name>
        <dbReference type="ChEBI" id="CHEBI:18420"/>
    </cofactor>
</comment>
<dbReference type="EMBL" id="QSIO01000002">
    <property type="protein sequence ID" value="RHC94770.1"/>
    <property type="molecule type" value="Genomic_DNA"/>
</dbReference>
<proteinExistence type="predicted"/>
<dbReference type="GO" id="GO:0006020">
    <property type="term" value="P:inositol metabolic process"/>
    <property type="evidence" value="ECO:0007669"/>
    <property type="project" value="TreeGrafter"/>
</dbReference>
<accession>A0A0F3H3R4</accession>
<dbReference type="GO" id="GO:0046872">
    <property type="term" value="F:metal ion binding"/>
    <property type="evidence" value="ECO:0007669"/>
    <property type="project" value="UniProtKB-KW"/>
</dbReference>
<feature type="binding site" evidence="5">
    <location>
        <position position="86"/>
    </location>
    <ligand>
        <name>Mg(2+)</name>
        <dbReference type="ChEBI" id="CHEBI:18420"/>
        <label>1</label>
        <note>catalytic</note>
    </ligand>
</feature>
<evidence type="ECO:0000256" key="4">
    <source>
        <dbReference type="ARBA" id="ARBA00022842"/>
    </source>
</evidence>
<dbReference type="Pfam" id="PF00459">
    <property type="entry name" value="Inositol_P"/>
    <property type="match status" value="1"/>
</dbReference>
<feature type="binding site" evidence="5">
    <location>
        <position position="83"/>
    </location>
    <ligand>
        <name>Mg(2+)</name>
        <dbReference type="ChEBI" id="CHEBI:18420"/>
        <label>1</label>
        <note>catalytic</note>
    </ligand>
</feature>
<evidence type="ECO:0000256" key="3">
    <source>
        <dbReference type="ARBA" id="ARBA00022801"/>
    </source>
</evidence>
<evidence type="ECO:0000313" key="6">
    <source>
        <dbReference type="EMBL" id="RHC94770.1"/>
    </source>
</evidence>
<dbReference type="PANTHER" id="PTHR20854:SF4">
    <property type="entry name" value="INOSITOL-1-MONOPHOSPHATASE-RELATED"/>
    <property type="match status" value="1"/>
</dbReference>
<dbReference type="GO" id="GO:0008934">
    <property type="term" value="F:inositol monophosphate 1-phosphatase activity"/>
    <property type="evidence" value="ECO:0007669"/>
    <property type="project" value="TreeGrafter"/>
</dbReference>
<evidence type="ECO:0000256" key="5">
    <source>
        <dbReference type="PIRSR" id="PIRSR600760-2"/>
    </source>
</evidence>
<dbReference type="InterPro" id="IPR020583">
    <property type="entry name" value="Inositol_monoP_metal-BS"/>
</dbReference>
<gene>
    <name evidence="6" type="ORF">DW820_05355</name>
</gene>
<organism evidence="6 7">
    <name type="scientific">Streptococcus parasanguinis</name>
    <dbReference type="NCBI Taxonomy" id="1318"/>
    <lineage>
        <taxon>Bacteria</taxon>
        <taxon>Bacillati</taxon>
        <taxon>Bacillota</taxon>
        <taxon>Bacilli</taxon>
        <taxon>Lactobacillales</taxon>
        <taxon>Streptococcaceae</taxon>
        <taxon>Streptococcus</taxon>
    </lineage>
</organism>
<protein>
    <submittedName>
        <fullName evidence="6">Inositol monophosphatase family protein</fullName>
    </submittedName>
</protein>
<dbReference type="Gene3D" id="3.40.190.80">
    <property type="match status" value="1"/>
</dbReference>
<dbReference type="PANTHER" id="PTHR20854">
    <property type="entry name" value="INOSITOL MONOPHOSPHATASE"/>
    <property type="match status" value="1"/>
</dbReference>
<dbReference type="FunFam" id="3.30.540.10:FF:000003">
    <property type="entry name" value="Inositol-1-monophosphatase"/>
    <property type="match status" value="1"/>
</dbReference>
<feature type="binding site" evidence="5">
    <location>
        <position position="85"/>
    </location>
    <ligand>
        <name>Mg(2+)</name>
        <dbReference type="ChEBI" id="CHEBI:18420"/>
        <label>1</label>
        <note>catalytic</note>
    </ligand>
</feature>
<dbReference type="InterPro" id="IPR000760">
    <property type="entry name" value="Inositol_monophosphatase-like"/>
</dbReference>
<evidence type="ECO:0000313" key="7">
    <source>
        <dbReference type="Proteomes" id="UP000285773"/>
    </source>
</evidence>
<feature type="binding site" evidence="5">
    <location>
        <position position="66"/>
    </location>
    <ligand>
        <name>Mg(2+)</name>
        <dbReference type="ChEBI" id="CHEBI:18420"/>
        <label>1</label>
        <note>catalytic</note>
    </ligand>
</feature>
<dbReference type="GO" id="GO:0007165">
    <property type="term" value="P:signal transduction"/>
    <property type="evidence" value="ECO:0007669"/>
    <property type="project" value="TreeGrafter"/>
</dbReference>
<keyword evidence="4 5" id="KW-0460">Magnesium</keyword>
<evidence type="ECO:0000256" key="2">
    <source>
        <dbReference type="ARBA" id="ARBA00022723"/>
    </source>
</evidence>
<reference evidence="6 7" key="1">
    <citation type="submission" date="2018-08" db="EMBL/GenBank/DDBJ databases">
        <title>A genome reference for cultivated species of the human gut microbiota.</title>
        <authorList>
            <person name="Zou Y."/>
            <person name="Xue W."/>
            <person name="Luo G."/>
        </authorList>
    </citation>
    <scope>NUCLEOTIDE SEQUENCE [LARGE SCALE GENOMIC DNA]</scope>
    <source>
        <strain evidence="6 7">AM33-3BH</strain>
    </source>
</reference>
<keyword evidence="2 5" id="KW-0479">Metal-binding</keyword>
<dbReference type="SUPFAM" id="SSF56655">
    <property type="entry name" value="Carbohydrate phosphatase"/>
    <property type="match status" value="1"/>
</dbReference>
<keyword evidence="3" id="KW-0378">Hydrolase</keyword>
<dbReference type="PRINTS" id="PR00377">
    <property type="entry name" value="IMPHPHTASES"/>
</dbReference>